<evidence type="ECO:0000313" key="1">
    <source>
        <dbReference type="EMBL" id="MFC1431032.1"/>
    </source>
</evidence>
<name>A0ABV6WZA0_9ACTN</name>
<dbReference type="Proteomes" id="UP001592530">
    <property type="component" value="Unassembled WGS sequence"/>
</dbReference>
<dbReference type="EMBL" id="JBHEZY010000003">
    <property type="protein sequence ID" value="MFC1431032.1"/>
    <property type="molecule type" value="Genomic_DNA"/>
</dbReference>
<evidence type="ECO:0000313" key="2">
    <source>
        <dbReference type="Proteomes" id="UP001592530"/>
    </source>
</evidence>
<proteinExistence type="predicted"/>
<reference evidence="1 2" key="1">
    <citation type="submission" date="2024-09" db="EMBL/GenBank/DDBJ databases">
        <authorList>
            <person name="Lee S.D."/>
        </authorList>
    </citation>
    <scope>NUCLEOTIDE SEQUENCE [LARGE SCALE GENOMIC DNA]</scope>
    <source>
        <strain evidence="1 2">N1-3</strain>
    </source>
</reference>
<dbReference type="RefSeq" id="WP_380551185.1">
    <property type="nucleotide sequence ID" value="NZ_JBHEZY010000003.1"/>
</dbReference>
<gene>
    <name evidence="1" type="ORF">ACEZDB_10250</name>
</gene>
<accession>A0ABV6WZA0</accession>
<sequence length="482" mass="51306">MTTPQQSSPLGGRPVRLSVDTGGTLAIGDLAETWALSAPLLLPGGLLVVDPFAPGEPPVARVDDLAAAADWLAAVYGAAAAETAEEVVEQARRASVPRNAPLEYELASAARPWLPGSHHRPMARLASAVWLERWSPRPLDQGLLDLEIGTLLWEVADLVPDAGVSGRERLEGVAGRLDALLDVVDDFQAAPLNALDSIIVERLTGAAQAADEFLAGHPLHPGFAARARLAARRSAEGAQLAEQLRAGRIPSYEALGRTGQATSVDWVQVPPGVLAPEDNTVEWSWTGTPEAATLTVRVPTLRGAEPGDGFAFRVYRPGEPLPVAVAELHYGENRLVGTARLPESAAGDPAALTVDVFHTRLVGPPRTGRAAEYAAAERQAVRNLGRLRLLWGGRLPCQAMELAAWADFSREVAAELRRWSEHTGDDPLARRVSALADTAGHAADRLRAGALGSWPLADPVWLPTVAEWSAFDPDLLFGELRS</sequence>
<organism evidence="1 2">
    <name type="scientific">Streptacidiphilus alkalitolerans</name>
    <dbReference type="NCBI Taxonomy" id="3342712"/>
    <lineage>
        <taxon>Bacteria</taxon>
        <taxon>Bacillati</taxon>
        <taxon>Actinomycetota</taxon>
        <taxon>Actinomycetes</taxon>
        <taxon>Kitasatosporales</taxon>
        <taxon>Streptomycetaceae</taxon>
        <taxon>Streptacidiphilus</taxon>
    </lineage>
</organism>
<comment type="caution">
    <text evidence="1">The sequence shown here is derived from an EMBL/GenBank/DDBJ whole genome shotgun (WGS) entry which is preliminary data.</text>
</comment>
<protein>
    <submittedName>
        <fullName evidence="1">Uncharacterized protein</fullName>
    </submittedName>
</protein>